<name>A0A8T2BP50_9BRAS</name>
<dbReference type="Proteomes" id="UP000694240">
    <property type="component" value="Chromosome 7"/>
</dbReference>
<dbReference type="AlphaFoldDB" id="A0A8T2BP50"/>
<sequence length="132" mass="14550">MTLKSPHLIQNLCYESLLLVQLVDISLSHSATNHNLSFCSNLCDSLYNSLCSCLCNCRWLCNSLYNVSEIVSEVTSVTSSPVSTGTASKTAGNLQLLLLLDDVNEMIYCHQTETYNSFSSGSCSFPRDLDCF</sequence>
<gene>
    <name evidence="1" type="ORF">ISN45_Aa02g008250</name>
</gene>
<organism evidence="1 2">
    <name type="scientific">Arabidopsis thaliana x Arabidopsis arenosa</name>
    <dbReference type="NCBI Taxonomy" id="1240361"/>
    <lineage>
        <taxon>Eukaryota</taxon>
        <taxon>Viridiplantae</taxon>
        <taxon>Streptophyta</taxon>
        <taxon>Embryophyta</taxon>
        <taxon>Tracheophyta</taxon>
        <taxon>Spermatophyta</taxon>
        <taxon>Magnoliopsida</taxon>
        <taxon>eudicotyledons</taxon>
        <taxon>Gunneridae</taxon>
        <taxon>Pentapetalae</taxon>
        <taxon>rosids</taxon>
        <taxon>malvids</taxon>
        <taxon>Brassicales</taxon>
        <taxon>Brassicaceae</taxon>
        <taxon>Camelineae</taxon>
        <taxon>Arabidopsis</taxon>
    </lineage>
</organism>
<comment type="caution">
    <text evidence="1">The sequence shown here is derived from an EMBL/GenBank/DDBJ whole genome shotgun (WGS) entry which is preliminary data.</text>
</comment>
<reference evidence="1 2" key="1">
    <citation type="submission" date="2020-12" db="EMBL/GenBank/DDBJ databases">
        <title>Concerted genomic and epigenomic changes stabilize Arabidopsis allopolyploids.</title>
        <authorList>
            <person name="Chen Z."/>
        </authorList>
    </citation>
    <scope>NUCLEOTIDE SEQUENCE [LARGE SCALE GENOMIC DNA]</scope>
    <source>
        <strain evidence="1">Allo738</strain>
        <tissue evidence="1">Leaf</tissue>
    </source>
</reference>
<evidence type="ECO:0000313" key="1">
    <source>
        <dbReference type="EMBL" id="KAG7585461.1"/>
    </source>
</evidence>
<accession>A0A8T2BP50</accession>
<dbReference type="EMBL" id="JAEFBK010000007">
    <property type="protein sequence ID" value="KAG7585461.1"/>
    <property type="molecule type" value="Genomic_DNA"/>
</dbReference>
<evidence type="ECO:0000313" key="2">
    <source>
        <dbReference type="Proteomes" id="UP000694240"/>
    </source>
</evidence>
<proteinExistence type="predicted"/>
<protein>
    <submittedName>
        <fullName evidence="1">Uncharacterized protein</fullName>
    </submittedName>
</protein>
<keyword evidence="2" id="KW-1185">Reference proteome</keyword>